<dbReference type="GO" id="GO:0016740">
    <property type="term" value="F:transferase activity"/>
    <property type="evidence" value="ECO:0007669"/>
    <property type="project" value="InterPro"/>
</dbReference>
<dbReference type="Gene3D" id="3.40.366.10">
    <property type="entry name" value="Malonyl-Coenzyme A Acyl Carrier Protein, domain 2"/>
    <property type="match status" value="1"/>
</dbReference>
<evidence type="ECO:0000313" key="2">
    <source>
        <dbReference type="Proteomes" id="UP000326837"/>
    </source>
</evidence>
<organism evidence="1 2">
    <name type="scientific">Lacipirellula parvula</name>
    <dbReference type="NCBI Taxonomy" id="2650471"/>
    <lineage>
        <taxon>Bacteria</taxon>
        <taxon>Pseudomonadati</taxon>
        <taxon>Planctomycetota</taxon>
        <taxon>Planctomycetia</taxon>
        <taxon>Pirellulales</taxon>
        <taxon>Lacipirellulaceae</taxon>
        <taxon>Lacipirellula</taxon>
    </lineage>
</organism>
<dbReference type="AlphaFoldDB" id="A0A5K7XJQ9"/>
<name>A0A5K7XJQ9_9BACT</name>
<protein>
    <recommendedName>
        <fullName evidence="3">[Acyl-carrier-protein] S-malonyltransferase</fullName>
    </recommendedName>
</protein>
<proteinExistence type="predicted"/>
<dbReference type="InterPro" id="IPR016035">
    <property type="entry name" value="Acyl_Trfase/lysoPLipase"/>
</dbReference>
<dbReference type="KEGG" id="lpav:PLANPX_2731"/>
<dbReference type="Gene3D" id="3.30.70.250">
    <property type="entry name" value="Malonyl-CoA ACP transacylase, ACP-binding"/>
    <property type="match status" value="1"/>
</dbReference>
<evidence type="ECO:0008006" key="3">
    <source>
        <dbReference type="Google" id="ProtNLM"/>
    </source>
</evidence>
<dbReference type="RefSeq" id="WP_152098967.1">
    <property type="nucleotide sequence ID" value="NZ_AP021861.1"/>
</dbReference>
<reference evidence="2" key="1">
    <citation type="submission" date="2019-10" db="EMBL/GenBank/DDBJ databases">
        <title>Lacipirellula parvula gen. nov., sp. nov., representing a lineage of planctomycetes widespread in freshwater anoxic habitats, and description of the family Lacipirellulaceae.</title>
        <authorList>
            <person name="Dedysh S.N."/>
            <person name="Kulichevskaya I.S."/>
            <person name="Beletsky A.V."/>
            <person name="Rakitin A.L."/>
            <person name="Mardanov A.V."/>
            <person name="Ivanova A.A."/>
            <person name="Saltykova V.X."/>
            <person name="Rijpstra W.I.C."/>
            <person name="Sinninghe Damste J.S."/>
            <person name="Ravin N.V."/>
        </authorList>
    </citation>
    <scope>NUCLEOTIDE SEQUENCE [LARGE SCALE GENOMIC DNA]</scope>
    <source>
        <strain evidence="2">PX69</strain>
    </source>
</reference>
<dbReference type="Proteomes" id="UP000326837">
    <property type="component" value="Chromosome"/>
</dbReference>
<keyword evidence="2" id="KW-1185">Reference proteome</keyword>
<gene>
    <name evidence="1" type="ORF">PLANPX_2731</name>
</gene>
<accession>A0A5K7XJQ9</accession>
<dbReference type="InterPro" id="IPR001227">
    <property type="entry name" value="Ac_transferase_dom_sf"/>
</dbReference>
<dbReference type="SUPFAM" id="SSF52151">
    <property type="entry name" value="FabD/lysophospholipase-like"/>
    <property type="match status" value="1"/>
</dbReference>
<dbReference type="EMBL" id="AP021861">
    <property type="protein sequence ID" value="BBO33119.1"/>
    <property type="molecule type" value="Genomic_DNA"/>
</dbReference>
<sequence>MPTPLGTDLEDVALAYRGYNVTNLGRTRELLHIPAYARIVSEELVRYGRICSEVTRQPCDLLALTETNVEPGLDQYAHAIALIVAAEVAQLRLLRELHGVEYTQARLAFGYSLGEMIAICQSGGFATEDLVRVPLAMAADCADLARDAEMGVLFSRGGAISEHDVRRLCTDITRQGRGTIGLSSILSPNTYLLIGQGYTVDRFKEAMKDALPAAAHLRINEHRWPPLHTPIIRQRYITDRAALMLDQLAPGKFPPKPPVFSLATGKLNYDEYSARDVLRQWIDHPQRLWDAVVETLNCGATTVLHIGPEPNLILATFARLAENVKQQTNGKTFDSYRMKAMSGLASRPWLASLLPKRAALLRAPQLKHIVLEDWLVENAPKR</sequence>
<evidence type="ECO:0000313" key="1">
    <source>
        <dbReference type="EMBL" id="BBO33119.1"/>
    </source>
</evidence>